<reference evidence="2" key="1">
    <citation type="journal article" date="2021" name="Genome Biol. Evol.">
        <title>A High-Quality Reference Genome for a Parasitic Bivalve with Doubly Uniparental Inheritance (Bivalvia: Unionida).</title>
        <authorList>
            <person name="Smith C.H."/>
        </authorList>
    </citation>
    <scope>NUCLEOTIDE SEQUENCE</scope>
    <source>
        <strain evidence="2">CHS0354</strain>
    </source>
</reference>
<reference evidence="2" key="2">
    <citation type="journal article" date="2021" name="Genome Biol. Evol.">
        <title>Developing a high-quality reference genome for a parasitic bivalve with doubly uniparental inheritance (Bivalvia: Unionida).</title>
        <authorList>
            <person name="Smith C.H."/>
        </authorList>
    </citation>
    <scope>NUCLEOTIDE SEQUENCE</scope>
    <source>
        <strain evidence="2">CHS0354</strain>
        <tissue evidence="2">Mantle</tissue>
    </source>
</reference>
<sequence>MDTAVLLFRDRKAKKKEAEAENSNSSESEDDSYQPPISEHVDDNDENVEDSEKNMIQTDVAVYADPPQKKILKTRMSSLNRSNIMMNLLTVTGKMRQKNFLTEKLKMLIMMWFLLY</sequence>
<comment type="caution">
    <text evidence="2">The sequence shown here is derived from an EMBL/GenBank/DDBJ whole genome shotgun (WGS) entry which is preliminary data.</text>
</comment>
<dbReference type="AlphaFoldDB" id="A0AAE0VZB5"/>
<feature type="region of interest" description="Disordered" evidence="1">
    <location>
        <begin position="1"/>
        <end position="51"/>
    </location>
</feature>
<proteinExistence type="predicted"/>
<dbReference type="EMBL" id="JAEAOA010001512">
    <property type="protein sequence ID" value="KAK3595711.1"/>
    <property type="molecule type" value="Genomic_DNA"/>
</dbReference>
<evidence type="ECO:0000256" key="1">
    <source>
        <dbReference type="SAM" id="MobiDB-lite"/>
    </source>
</evidence>
<keyword evidence="3" id="KW-1185">Reference proteome</keyword>
<accession>A0AAE0VZB5</accession>
<gene>
    <name evidence="2" type="ORF">CHS0354_025333</name>
</gene>
<reference evidence="2" key="3">
    <citation type="submission" date="2023-05" db="EMBL/GenBank/DDBJ databases">
        <authorList>
            <person name="Smith C.H."/>
        </authorList>
    </citation>
    <scope>NUCLEOTIDE SEQUENCE</scope>
    <source>
        <strain evidence="2">CHS0354</strain>
        <tissue evidence="2">Mantle</tissue>
    </source>
</reference>
<protein>
    <submittedName>
        <fullName evidence="2">Uncharacterized protein</fullName>
    </submittedName>
</protein>
<organism evidence="2 3">
    <name type="scientific">Potamilus streckersoni</name>
    <dbReference type="NCBI Taxonomy" id="2493646"/>
    <lineage>
        <taxon>Eukaryota</taxon>
        <taxon>Metazoa</taxon>
        <taxon>Spiralia</taxon>
        <taxon>Lophotrochozoa</taxon>
        <taxon>Mollusca</taxon>
        <taxon>Bivalvia</taxon>
        <taxon>Autobranchia</taxon>
        <taxon>Heteroconchia</taxon>
        <taxon>Palaeoheterodonta</taxon>
        <taxon>Unionida</taxon>
        <taxon>Unionoidea</taxon>
        <taxon>Unionidae</taxon>
        <taxon>Ambleminae</taxon>
        <taxon>Lampsilini</taxon>
        <taxon>Potamilus</taxon>
    </lineage>
</organism>
<evidence type="ECO:0000313" key="3">
    <source>
        <dbReference type="Proteomes" id="UP001195483"/>
    </source>
</evidence>
<evidence type="ECO:0000313" key="2">
    <source>
        <dbReference type="EMBL" id="KAK3595711.1"/>
    </source>
</evidence>
<dbReference type="Proteomes" id="UP001195483">
    <property type="component" value="Unassembled WGS sequence"/>
</dbReference>
<name>A0AAE0VZB5_9BIVA</name>